<dbReference type="EMBL" id="BARW01016724">
    <property type="protein sequence ID" value="GAI94380.1"/>
    <property type="molecule type" value="Genomic_DNA"/>
</dbReference>
<dbReference type="GO" id="GO:0006430">
    <property type="term" value="P:lysyl-tRNA aminoacylation"/>
    <property type="evidence" value="ECO:0007669"/>
    <property type="project" value="TreeGrafter"/>
</dbReference>
<keyword evidence="3" id="KW-0067">ATP-binding</keyword>
<reference evidence="5" key="1">
    <citation type="journal article" date="2014" name="Front. Microbiol.">
        <title>High frequency of phylogenetically diverse reductive dehalogenase-homologous genes in deep subseafloor sedimentary metagenomes.</title>
        <authorList>
            <person name="Kawai M."/>
            <person name="Futagami T."/>
            <person name="Toyoda A."/>
            <person name="Takaki Y."/>
            <person name="Nishi S."/>
            <person name="Hori S."/>
            <person name="Arai W."/>
            <person name="Tsubouchi T."/>
            <person name="Morono Y."/>
            <person name="Uchiyama I."/>
            <person name="Ito T."/>
            <person name="Fujiyama A."/>
            <person name="Inagaki F."/>
            <person name="Takami H."/>
        </authorList>
    </citation>
    <scope>NUCLEOTIDE SEQUENCE</scope>
    <source>
        <strain evidence="5">Expedition CK06-06</strain>
    </source>
</reference>
<dbReference type="InterPro" id="IPR006195">
    <property type="entry name" value="aa-tRNA-synth_II"/>
</dbReference>
<keyword evidence="2" id="KW-0547">Nucleotide-binding</keyword>
<dbReference type="PANTHER" id="PTHR42918">
    <property type="entry name" value="LYSYL-TRNA SYNTHETASE"/>
    <property type="match status" value="1"/>
</dbReference>
<feature type="non-terminal residue" evidence="5">
    <location>
        <position position="1"/>
    </location>
</feature>
<protein>
    <recommendedName>
        <fullName evidence="4">Aminoacyl-transfer RNA synthetases class-II family profile domain-containing protein</fullName>
    </recommendedName>
</protein>
<sequence>GGMEIANAFTELNDPTEQRKRFLHQQKQRQVEGELMETVDEDFLLALEYGMPPTGGLGVGIDRLVMLLTGQQSIRQVILFPQLKEKD</sequence>
<evidence type="ECO:0000313" key="5">
    <source>
        <dbReference type="EMBL" id="GAI94380.1"/>
    </source>
</evidence>
<dbReference type="GO" id="GO:0004824">
    <property type="term" value="F:lysine-tRNA ligase activity"/>
    <property type="evidence" value="ECO:0007669"/>
    <property type="project" value="TreeGrafter"/>
</dbReference>
<dbReference type="GO" id="GO:0000049">
    <property type="term" value="F:tRNA binding"/>
    <property type="evidence" value="ECO:0007669"/>
    <property type="project" value="TreeGrafter"/>
</dbReference>
<comment type="caution">
    <text evidence="5">The sequence shown here is derived from an EMBL/GenBank/DDBJ whole genome shotgun (WGS) entry which is preliminary data.</text>
</comment>
<name>X1U3I5_9ZZZZ</name>
<dbReference type="AlphaFoldDB" id="X1U3I5"/>
<organism evidence="5">
    <name type="scientific">marine sediment metagenome</name>
    <dbReference type="NCBI Taxonomy" id="412755"/>
    <lineage>
        <taxon>unclassified sequences</taxon>
        <taxon>metagenomes</taxon>
        <taxon>ecological metagenomes</taxon>
    </lineage>
</organism>
<proteinExistence type="predicted"/>
<gene>
    <name evidence="5" type="ORF">S12H4_29045</name>
</gene>
<dbReference type="InterPro" id="IPR004364">
    <property type="entry name" value="Aa-tRNA-synt_II"/>
</dbReference>
<dbReference type="PROSITE" id="PS50862">
    <property type="entry name" value="AA_TRNA_LIGASE_II"/>
    <property type="match status" value="1"/>
</dbReference>
<dbReference type="SUPFAM" id="SSF55681">
    <property type="entry name" value="Class II aaRS and biotin synthetases"/>
    <property type="match status" value="1"/>
</dbReference>
<evidence type="ECO:0000256" key="3">
    <source>
        <dbReference type="ARBA" id="ARBA00022840"/>
    </source>
</evidence>
<keyword evidence="1" id="KW-0436">Ligase</keyword>
<dbReference type="PANTHER" id="PTHR42918:SF15">
    <property type="entry name" value="LYSINE--TRNA LIGASE, CHLOROPLASTIC_MITOCHONDRIAL"/>
    <property type="match status" value="1"/>
</dbReference>
<dbReference type="Gene3D" id="3.30.930.10">
    <property type="entry name" value="Bira Bifunctional Protein, Domain 2"/>
    <property type="match status" value="1"/>
</dbReference>
<evidence type="ECO:0000256" key="1">
    <source>
        <dbReference type="ARBA" id="ARBA00022598"/>
    </source>
</evidence>
<dbReference type="Pfam" id="PF00152">
    <property type="entry name" value="tRNA-synt_2"/>
    <property type="match status" value="1"/>
</dbReference>
<evidence type="ECO:0000256" key="2">
    <source>
        <dbReference type="ARBA" id="ARBA00022741"/>
    </source>
</evidence>
<dbReference type="GO" id="GO:0005829">
    <property type="term" value="C:cytosol"/>
    <property type="evidence" value="ECO:0007669"/>
    <property type="project" value="TreeGrafter"/>
</dbReference>
<dbReference type="GO" id="GO:0005524">
    <property type="term" value="F:ATP binding"/>
    <property type="evidence" value="ECO:0007669"/>
    <property type="project" value="InterPro"/>
</dbReference>
<feature type="domain" description="Aminoacyl-transfer RNA synthetases class-II family profile" evidence="4">
    <location>
        <begin position="1"/>
        <end position="81"/>
    </location>
</feature>
<accession>X1U3I5</accession>
<dbReference type="InterPro" id="IPR045864">
    <property type="entry name" value="aa-tRNA-synth_II/BPL/LPL"/>
</dbReference>
<evidence type="ECO:0000259" key="4">
    <source>
        <dbReference type="PROSITE" id="PS50862"/>
    </source>
</evidence>